<dbReference type="EMBL" id="AMZN01000085">
    <property type="protein sequence ID" value="ELR69040.1"/>
    <property type="molecule type" value="Genomic_DNA"/>
</dbReference>
<reference evidence="1 2" key="1">
    <citation type="submission" date="2012-12" db="EMBL/GenBank/DDBJ databases">
        <title>Genome assembly of Fulvivirga imtechensis AK7.</title>
        <authorList>
            <person name="Nupur N."/>
            <person name="Khatri I."/>
            <person name="Kumar R."/>
            <person name="Subramanian S."/>
            <person name="Pinnaka A."/>
        </authorList>
    </citation>
    <scope>NUCLEOTIDE SEQUENCE [LARGE SCALE GENOMIC DNA]</scope>
    <source>
        <strain evidence="1 2">AK7</strain>
    </source>
</reference>
<evidence type="ECO:0000313" key="2">
    <source>
        <dbReference type="Proteomes" id="UP000011135"/>
    </source>
</evidence>
<protein>
    <submittedName>
        <fullName evidence="1">Uncharacterized protein</fullName>
    </submittedName>
</protein>
<evidence type="ECO:0000313" key="1">
    <source>
        <dbReference type="EMBL" id="ELR69040.1"/>
    </source>
</evidence>
<dbReference type="AlphaFoldDB" id="L8JJQ9"/>
<name>L8JJQ9_9BACT</name>
<sequence length="38" mass="4163">MRFPIEAKEKEAFSDVLFVEMECVTSASGGKISARKGL</sequence>
<organism evidence="1 2">
    <name type="scientific">Fulvivirga imtechensis AK7</name>
    <dbReference type="NCBI Taxonomy" id="1237149"/>
    <lineage>
        <taxon>Bacteria</taxon>
        <taxon>Pseudomonadati</taxon>
        <taxon>Bacteroidota</taxon>
        <taxon>Cytophagia</taxon>
        <taxon>Cytophagales</taxon>
        <taxon>Fulvivirgaceae</taxon>
        <taxon>Fulvivirga</taxon>
    </lineage>
</organism>
<dbReference type="Proteomes" id="UP000011135">
    <property type="component" value="Unassembled WGS sequence"/>
</dbReference>
<comment type="caution">
    <text evidence="1">The sequence shown here is derived from an EMBL/GenBank/DDBJ whole genome shotgun (WGS) entry which is preliminary data.</text>
</comment>
<accession>L8JJQ9</accession>
<proteinExistence type="predicted"/>
<keyword evidence="2" id="KW-1185">Reference proteome</keyword>
<gene>
    <name evidence="1" type="ORF">C900_05525</name>
</gene>
<dbReference type="STRING" id="1237149.C900_05525"/>